<evidence type="ECO:0000313" key="3">
    <source>
        <dbReference type="Proteomes" id="UP000019151"/>
    </source>
</evidence>
<organism evidence="2 3">
    <name type="scientific">Gemmatirosa kalamazoonensis</name>
    <dbReference type="NCBI Taxonomy" id="861299"/>
    <lineage>
        <taxon>Bacteria</taxon>
        <taxon>Pseudomonadati</taxon>
        <taxon>Gemmatimonadota</taxon>
        <taxon>Gemmatimonadia</taxon>
        <taxon>Gemmatimonadales</taxon>
        <taxon>Gemmatimonadaceae</taxon>
        <taxon>Gemmatirosa</taxon>
    </lineage>
</organism>
<dbReference type="RefSeq" id="WP_158508665.1">
    <property type="nucleotide sequence ID" value="NZ_CP007128.1"/>
</dbReference>
<dbReference type="Proteomes" id="UP000019151">
    <property type="component" value="Chromosome"/>
</dbReference>
<feature type="signal peptide" evidence="1">
    <location>
        <begin position="1"/>
        <end position="18"/>
    </location>
</feature>
<keyword evidence="1" id="KW-0732">Signal</keyword>
<dbReference type="PANTHER" id="PTHR34387:SF1">
    <property type="entry name" value="PERIPLASMIC IMMUNOGENIC PROTEIN"/>
    <property type="match status" value="1"/>
</dbReference>
<dbReference type="GO" id="GO:0006974">
    <property type="term" value="P:DNA damage response"/>
    <property type="evidence" value="ECO:0007669"/>
    <property type="project" value="TreeGrafter"/>
</dbReference>
<dbReference type="InterPro" id="IPR007497">
    <property type="entry name" value="SIMPL/DUF541"/>
</dbReference>
<dbReference type="Gene3D" id="3.30.70.2970">
    <property type="entry name" value="Protein of unknown function (DUF541), domain 2"/>
    <property type="match status" value="1"/>
</dbReference>
<evidence type="ECO:0008006" key="4">
    <source>
        <dbReference type="Google" id="ProtNLM"/>
    </source>
</evidence>
<sequence>MRLLSSMLILAVATHALGAQQPAAPTLQRVPEIAVSAVGETEVTPDRARVSIGVQTQAPTAADAASRNATLQQAVINAIMALGIPAERISTQGYNVYPEQTYDNTTRRSRITGYNVQNTVVVDVWKVEQVGAVLDAALSKGANLVSSLAFYSSQEDVARRRALQNAVARARADAEAMAAAAGGRLGELLELTSGISYAPPPRPMMEMARAAAAPAATPISEGTQTLNAQVSARWRFVPGT</sequence>
<proteinExistence type="predicted"/>
<dbReference type="eggNOG" id="COG2968">
    <property type="taxonomic scope" value="Bacteria"/>
</dbReference>
<dbReference type="KEGG" id="gba:J421_1164"/>
<dbReference type="EMBL" id="CP007128">
    <property type="protein sequence ID" value="AHG88701.1"/>
    <property type="molecule type" value="Genomic_DNA"/>
</dbReference>
<evidence type="ECO:0000313" key="2">
    <source>
        <dbReference type="EMBL" id="AHG88701.1"/>
    </source>
</evidence>
<reference evidence="2 3" key="1">
    <citation type="journal article" date="2014" name="Genome Announc.">
        <title>Genome Sequence and Methylome of Soil Bacterium Gemmatirosa kalamazoonensis KBS708T, a Member of the Rarely Cultivated Gemmatimonadetes Phylum.</title>
        <authorList>
            <person name="Debruyn J.M."/>
            <person name="Radosevich M."/>
            <person name="Wommack K.E."/>
            <person name="Polson S.W."/>
            <person name="Hauser L.J."/>
            <person name="Fawaz M.N."/>
            <person name="Korlach J."/>
            <person name="Tsai Y.C."/>
        </authorList>
    </citation>
    <scope>NUCLEOTIDE SEQUENCE [LARGE SCALE GENOMIC DNA]</scope>
    <source>
        <strain evidence="2 3">KBS708</strain>
    </source>
</reference>
<gene>
    <name evidence="2" type="ORF">J421_1164</name>
</gene>
<dbReference type="AlphaFoldDB" id="W0RD49"/>
<dbReference type="Pfam" id="PF04402">
    <property type="entry name" value="SIMPL"/>
    <property type="match status" value="1"/>
</dbReference>
<dbReference type="OrthoDB" id="9813144at2"/>
<name>W0RD49_9BACT</name>
<dbReference type="InterPro" id="IPR052022">
    <property type="entry name" value="26kDa_periplasmic_antigen"/>
</dbReference>
<dbReference type="STRING" id="861299.J421_1164"/>
<protein>
    <recommendedName>
        <fullName evidence="4">DUF541 domain-containing protein</fullName>
    </recommendedName>
</protein>
<evidence type="ECO:0000256" key="1">
    <source>
        <dbReference type="SAM" id="SignalP"/>
    </source>
</evidence>
<dbReference type="Gene3D" id="3.30.110.170">
    <property type="entry name" value="Protein of unknown function (DUF541), domain 1"/>
    <property type="match status" value="1"/>
</dbReference>
<dbReference type="HOGENOM" id="CLU_080344_1_0_0"/>
<accession>W0RD49</accession>
<keyword evidence="3" id="KW-1185">Reference proteome</keyword>
<dbReference type="InParanoid" id="W0RD49"/>
<dbReference type="PANTHER" id="PTHR34387">
    <property type="entry name" value="SLR1258 PROTEIN"/>
    <property type="match status" value="1"/>
</dbReference>
<feature type="chain" id="PRO_5004795367" description="DUF541 domain-containing protein" evidence="1">
    <location>
        <begin position="19"/>
        <end position="240"/>
    </location>
</feature>